<dbReference type="Proteomes" id="UP000004095">
    <property type="component" value="Unassembled WGS sequence"/>
</dbReference>
<proteinExistence type="predicted"/>
<dbReference type="AlphaFoldDB" id="A1ZV77"/>
<accession>A1ZV77</accession>
<evidence type="ECO:0000313" key="2">
    <source>
        <dbReference type="Proteomes" id="UP000004095"/>
    </source>
</evidence>
<sequence>MKRKQRKLLRQLKKKYDRQKRRVMKKFKLPADQARELSFIKKAYYGEVNYIN</sequence>
<evidence type="ECO:0000313" key="1">
    <source>
        <dbReference type="EMBL" id="EAY25733.1"/>
    </source>
</evidence>
<protein>
    <submittedName>
        <fullName evidence="1">Uncharacterized protein</fullName>
    </submittedName>
</protein>
<comment type="caution">
    <text evidence="1">The sequence shown here is derived from an EMBL/GenBank/DDBJ whole genome shotgun (WGS) entry which is preliminary data.</text>
</comment>
<gene>
    <name evidence="1" type="ORF">M23134_04907</name>
</gene>
<name>A1ZV77_MICM2</name>
<organism evidence="1 2">
    <name type="scientific">Microscilla marina ATCC 23134</name>
    <dbReference type="NCBI Taxonomy" id="313606"/>
    <lineage>
        <taxon>Bacteria</taxon>
        <taxon>Pseudomonadati</taxon>
        <taxon>Bacteroidota</taxon>
        <taxon>Cytophagia</taxon>
        <taxon>Cytophagales</taxon>
        <taxon>Microscillaceae</taxon>
        <taxon>Microscilla</taxon>
    </lineage>
</organism>
<keyword evidence="2" id="KW-1185">Reference proteome</keyword>
<reference evidence="1 2" key="1">
    <citation type="submission" date="2007-01" db="EMBL/GenBank/DDBJ databases">
        <authorList>
            <person name="Haygood M."/>
            <person name="Podell S."/>
            <person name="Anderson C."/>
            <person name="Hopkinson B."/>
            <person name="Roe K."/>
            <person name="Barbeau K."/>
            <person name="Gaasterland T."/>
            <person name="Ferriera S."/>
            <person name="Johnson J."/>
            <person name="Kravitz S."/>
            <person name="Beeson K."/>
            <person name="Sutton G."/>
            <person name="Rogers Y.-H."/>
            <person name="Friedman R."/>
            <person name="Frazier M."/>
            <person name="Venter J.C."/>
        </authorList>
    </citation>
    <scope>NUCLEOTIDE SEQUENCE [LARGE SCALE GENOMIC DNA]</scope>
    <source>
        <strain evidence="1 2">ATCC 23134</strain>
    </source>
</reference>
<dbReference type="EMBL" id="AAWS01000044">
    <property type="protein sequence ID" value="EAY25733.1"/>
    <property type="molecule type" value="Genomic_DNA"/>
</dbReference>